<dbReference type="Gene3D" id="3.40.50.10210">
    <property type="match status" value="1"/>
</dbReference>
<evidence type="ECO:0000256" key="2">
    <source>
        <dbReference type="ARBA" id="ARBA00007110"/>
    </source>
</evidence>
<comment type="pathway">
    <text evidence="1 10">Nucleoside biosynthesis; alpha-ribazole biosynthesis; alpha-ribazole from 5,6-dimethylbenzimidazole: step 1/2.</text>
</comment>
<dbReference type="InterPro" id="IPR036087">
    <property type="entry name" value="Nict_dMeBzImd_PRibTrfase_sf"/>
</dbReference>
<dbReference type="AlphaFoldDB" id="Q1MZQ9"/>
<dbReference type="EMBL" id="AAQH01000017">
    <property type="protein sequence ID" value="EAT11498.1"/>
    <property type="molecule type" value="Genomic_DNA"/>
</dbReference>
<evidence type="ECO:0000256" key="7">
    <source>
        <dbReference type="ARBA" id="ARBA00022679"/>
    </source>
</evidence>
<evidence type="ECO:0000256" key="9">
    <source>
        <dbReference type="ARBA" id="ARBA00047340"/>
    </source>
</evidence>
<comment type="caution">
    <text evidence="11">The sequence shown here is derived from an EMBL/GenBank/DDBJ whole genome shotgun (WGS) entry which is preliminary data.</text>
</comment>
<dbReference type="HAMAP" id="MF_00230">
    <property type="entry name" value="CobT"/>
    <property type="match status" value="1"/>
</dbReference>
<evidence type="ECO:0000256" key="6">
    <source>
        <dbReference type="ARBA" id="ARBA00022676"/>
    </source>
</evidence>
<dbReference type="UniPathway" id="UPA00061">
    <property type="reaction ID" value="UER00516"/>
</dbReference>
<evidence type="ECO:0000256" key="8">
    <source>
        <dbReference type="ARBA" id="ARBA00030686"/>
    </source>
</evidence>
<keyword evidence="12" id="KW-1185">Reference proteome</keyword>
<evidence type="ECO:0000256" key="5">
    <source>
        <dbReference type="ARBA" id="ARBA00022573"/>
    </source>
</evidence>
<dbReference type="Gene3D" id="1.10.1610.10">
    <property type="match status" value="1"/>
</dbReference>
<dbReference type="PANTHER" id="PTHR43463:SF1">
    <property type="entry name" value="NICOTINATE-NUCLEOTIDE--DIMETHYLBENZIMIDAZOLE PHOSPHORIBOSYLTRANSFERASE"/>
    <property type="match status" value="1"/>
</dbReference>
<dbReference type="GO" id="GO:0008939">
    <property type="term" value="F:nicotinate-nucleotide-dimethylbenzimidazole phosphoribosyltransferase activity"/>
    <property type="evidence" value="ECO:0007669"/>
    <property type="project" value="UniProtKB-UniRule"/>
</dbReference>
<dbReference type="Pfam" id="PF02277">
    <property type="entry name" value="DBI_PRT"/>
    <property type="match status" value="1"/>
</dbReference>
<gene>
    <name evidence="10" type="primary">cobT</name>
    <name evidence="11" type="ORF">RED65_04805</name>
</gene>
<dbReference type="InterPro" id="IPR003200">
    <property type="entry name" value="Nict_dMeBzImd_PRibTrfase"/>
</dbReference>
<keyword evidence="6 10" id="KW-0328">Glycosyltransferase</keyword>
<evidence type="ECO:0000256" key="3">
    <source>
        <dbReference type="ARBA" id="ARBA00011991"/>
    </source>
</evidence>
<dbReference type="NCBIfam" id="NF000996">
    <property type="entry name" value="PRK00105.1"/>
    <property type="match status" value="1"/>
</dbReference>
<comment type="catalytic activity">
    <reaction evidence="9 10">
        <text>5,6-dimethylbenzimidazole + nicotinate beta-D-ribonucleotide = alpha-ribazole 5'-phosphate + nicotinate + H(+)</text>
        <dbReference type="Rhea" id="RHEA:11196"/>
        <dbReference type="ChEBI" id="CHEBI:15378"/>
        <dbReference type="ChEBI" id="CHEBI:15890"/>
        <dbReference type="ChEBI" id="CHEBI:32544"/>
        <dbReference type="ChEBI" id="CHEBI:57502"/>
        <dbReference type="ChEBI" id="CHEBI:57918"/>
        <dbReference type="EC" id="2.4.2.21"/>
    </reaction>
</comment>
<dbReference type="FunFam" id="3.40.50.10210:FF:000001">
    <property type="entry name" value="Nicotinate-nucleotide--dimethylbenzimidazole phosphoribosyltransferase"/>
    <property type="match status" value="1"/>
</dbReference>
<name>Q1MZQ9_9GAMM</name>
<organism evidence="11 12">
    <name type="scientific">Bermanella marisrubri</name>
    <dbReference type="NCBI Taxonomy" id="207949"/>
    <lineage>
        <taxon>Bacteria</taxon>
        <taxon>Pseudomonadati</taxon>
        <taxon>Pseudomonadota</taxon>
        <taxon>Gammaproteobacteria</taxon>
        <taxon>Oceanospirillales</taxon>
        <taxon>Oceanospirillaceae</taxon>
        <taxon>Bermanella</taxon>
    </lineage>
</organism>
<accession>Q1MZQ9</accession>
<evidence type="ECO:0000256" key="10">
    <source>
        <dbReference type="HAMAP-Rule" id="MF_00230"/>
    </source>
</evidence>
<evidence type="ECO:0000256" key="4">
    <source>
        <dbReference type="ARBA" id="ARBA00015486"/>
    </source>
</evidence>
<dbReference type="SUPFAM" id="SSF52733">
    <property type="entry name" value="Nicotinate mononucleotide:5,6-dimethylbenzimidazole phosphoribosyltransferase (CobT)"/>
    <property type="match status" value="1"/>
</dbReference>
<dbReference type="PANTHER" id="PTHR43463">
    <property type="entry name" value="NICOTINATE-NUCLEOTIDE--DIMETHYLBENZIMIDAZOLE PHOSPHORIBOSYLTRANSFERASE"/>
    <property type="match status" value="1"/>
</dbReference>
<dbReference type="GO" id="GO:0009236">
    <property type="term" value="P:cobalamin biosynthetic process"/>
    <property type="evidence" value="ECO:0007669"/>
    <property type="project" value="UniProtKB-UniRule"/>
</dbReference>
<evidence type="ECO:0000313" key="11">
    <source>
        <dbReference type="EMBL" id="EAT11498.1"/>
    </source>
</evidence>
<sequence>MNWFEQPCRLPSVEFFEQAQAHQSNLTKPPGSLGQLEQVACQLSAMQERQSPSLDRIHISIFAADHGIAKQGVSAFPQSVTLQMISNFLAGGAAISVLAQQMQAELEVVNCGCNGEISDAIGLINKPIAKGTADFSIQPAMAEDELLLALQLGHEAADRAHQQNSDLFIGGEMGIANTSSATALAASQLGLPVADLVGPGTGVDAQQLQHKREVIDRAIARYDLATPLQRLQTFGGFEIAALCGAYIRAAQIGIPVLVDGFISSTAALMAVSINSSVRPWLIFSHAGAEPGHQVVLRALDASPLLSIGMRLGEGSGAAVVVSLLRSAVELHNSMATFADAGVDGKAS</sequence>
<feature type="active site" description="Proton acceptor" evidence="10">
    <location>
        <position position="313"/>
    </location>
</feature>
<dbReference type="NCBIfam" id="TIGR03160">
    <property type="entry name" value="cobT_DBIPRT"/>
    <property type="match status" value="1"/>
</dbReference>
<dbReference type="CDD" id="cd02439">
    <property type="entry name" value="DMB-PRT_CobT"/>
    <property type="match status" value="1"/>
</dbReference>
<dbReference type="InterPro" id="IPR017846">
    <property type="entry name" value="Nict_dMeBzImd_PRibTrfase_bact"/>
</dbReference>
<dbReference type="STRING" id="207949.RED65_04805"/>
<comment type="similarity">
    <text evidence="2 10">Belongs to the CobT family.</text>
</comment>
<dbReference type="RefSeq" id="WP_007016571.1">
    <property type="nucleotide sequence ID" value="NZ_AAQH01000017.1"/>
</dbReference>
<dbReference type="InterPro" id="IPR023195">
    <property type="entry name" value="Nict_dMeBzImd_PRibTrfase_N"/>
</dbReference>
<comment type="function">
    <text evidence="10">Catalyzes the synthesis of alpha-ribazole-5'-phosphate from nicotinate mononucleotide (NAMN) and 5,6-dimethylbenzimidazole (DMB).</text>
</comment>
<keyword evidence="7 10" id="KW-0808">Transferase</keyword>
<keyword evidence="5 10" id="KW-0169">Cobalamin biosynthesis</keyword>
<evidence type="ECO:0000256" key="1">
    <source>
        <dbReference type="ARBA" id="ARBA00005049"/>
    </source>
</evidence>
<evidence type="ECO:0000313" key="12">
    <source>
        <dbReference type="Proteomes" id="UP000004263"/>
    </source>
</evidence>
<dbReference type="OrthoDB" id="9781491at2"/>
<protein>
    <recommendedName>
        <fullName evidence="4 10">Nicotinate-nucleotide--dimethylbenzimidazole phosphoribosyltransferase</fullName>
        <shortName evidence="10">NN:DBI PRT</shortName>
        <ecNumber evidence="3 10">2.4.2.21</ecNumber>
    </recommendedName>
    <alternativeName>
        <fullName evidence="8 10">N(1)-alpha-phosphoribosyltransferase</fullName>
    </alternativeName>
</protein>
<dbReference type="Proteomes" id="UP000004263">
    <property type="component" value="Unassembled WGS sequence"/>
</dbReference>
<reference evidence="11 12" key="1">
    <citation type="submission" date="2006-03" db="EMBL/GenBank/DDBJ databases">
        <authorList>
            <person name="Pinhassi J."/>
            <person name="Pedros-Alio C."/>
            <person name="Ferriera S."/>
            <person name="Johnson J."/>
            <person name="Kravitz S."/>
            <person name="Halpern A."/>
            <person name="Remington K."/>
            <person name="Beeson K."/>
            <person name="Tran B."/>
            <person name="Rogers Y.-H."/>
            <person name="Friedman R."/>
            <person name="Venter J.C."/>
        </authorList>
    </citation>
    <scope>NUCLEOTIDE SEQUENCE [LARGE SCALE GENOMIC DNA]</scope>
    <source>
        <strain evidence="11 12">RED65</strain>
    </source>
</reference>
<proteinExistence type="inferred from homology"/>
<dbReference type="HOGENOM" id="CLU_002982_0_1_6"/>
<dbReference type="EC" id="2.4.2.21" evidence="3 10"/>